<proteinExistence type="predicted"/>
<gene>
    <name evidence="1" type="ORF">PEDI_02220</name>
</gene>
<evidence type="ECO:0000313" key="1">
    <source>
        <dbReference type="EMBL" id="GJM59670.1"/>
    </source>
</evidence>
<keyword evidence="2" id="KW-1185">Reference proteome</keyword>
<name>A0AAN4VVN9_9BACT</name>
<accession>A0AAN4VVN9</accession>
<protein>
    <submittedName>
        <fullName evidence="1">Uncharacterized protein</fullName>
    </submittedName>
</protein>
<evidence type="ECO:0000313" key="2">
    <source>
        <dbReference type="Proteomes" id="UP001310022"/>
    </source>
</evidence>
<reference evidence="1 2" key="1">
    <citation type="submission" date="2021-12" db="EMBL/GenBank/DDBJ databases">
        <title>Genome sequencing of bacteria with rrn-lacking chromosome and rrn-plasmid.</title>
        <authorList>
            <person name="Anda M."/>
            <person name="Iwasaki W."/>
        </authorList>
    </citation>
    <scope>NUCLEOTIDE SEQUENCE [LARGE SCALE GENOMIC DNA]</scope>
    <source>
        <strain evidence="1 2">NBRC 15940</strain>
    </source>
</reference>
<dbReference type="AlphaFoldDB" id="A0AAN4VVN9"/>
<comment type="caution">
    <text evidence="1">The sequence shown here is derived from an EMBL/GenBank/DDBJ whole genome shotgun (WGS) entry which is preliminary data.</text>
</comment>
<dbReference type="EMBL" id="BQKE01000001">
    <property type="protein sequence ID" value="GJM59670.1"/>
    <property type="molecule type" value="Genomic_DNA"/>
</dbReference>
<dbReference type="Proteomes" id="UP001310022">
    <property type="component" value="Unassembled WGS sequence"/>
</dbReference>
<organism evidence="1 2">
    <name type="scientific">Persicobacter diffluens</name>
    <dbReference type="NCBI Taxonomy" id="981"/>
    <lineage>
        <taxon>Bacteria</taxon>
        <taxon>Pseudomonadati</taxon>
        <taxon>Bacteroidota</taxon>
        <taxon>Cytophagia</taxon>
        <taxon>Cytophagales</taxon>
        <taxon>Persicobacteraceae</taxon>
        <taxon>Persicobacter</taxon>
    </lineage>
</organism>
<sequence length="39" mass="4833">MKTRIMGNALFPLRDNTQYRIIYIYPYRLIQMTASLRYF</sequence>